<dbReference type="Proteomes" id="UP001432027">
    <property type="component" value="Unassembled WGS sequence"/>
</dbReference>
<feature type="non-terminal residue" evidence="1">
    <location>
        <position position="1"/>
    </location>
</feature>
<evidence type="ECO:0008006" key="3">
    <source>
        <dbReference type="Google" id="ProtNLM"/>
    </source>
</evidence>
<dbReference type="EMBL" id="BTSX01000001">
    <property type="protein sequence ID" value="GMS78136.1"/>
    <property type="molecule type" value="Genomic_DNA"/>
</dbReference>
<reference evidence="1" key="1">
    <citation type="submission" date="2023-10" db="EMBL/GenBank/DDBJ databases">
        <title>Genome assembly of Pristionchus species.</title>
        <authorList>
            <person name="Yoshida K."/>
            <person name="Sommer R.J."/>
        </authorList>
    </citation>
    <scope>NUCLEOTIDE SEQUENCE</scope>
    <source>
        <strain evidence="1">RS0144</strain>
    </source>
</reference>
<proteinExistence type="predicted"/>
<keyword evidence="2" id="KW-1185">Reference proteome</keyword>
<feature type="non-terminal residue" evidence="1">
    <location>
        <position position="70"/>
    </location>
</feature>
<evidence type="ECO:0000313" key="2">
    <source>
        <dbReference type="Proteomes" id="UP001432027"/>
    </source>
</evidence>
<accession>A0AAV5S644</accession>
<protein>
    <recommendedName>
        <fullName evidence="3">Ribosomal protein</fullName>
    </recommendedName>
</protein>
<comment type="caution">
    <text evidence="1">The sequence shown here is derived from an EMBL/GenBank/DDBJ whole genome shotgun (WGS) entry which is preliminary data.</text>
</comment>
<organism evidence="1 2">
    <name type="scientific">Pristionchus entomophagus</name>
    <dbReference type="NCBI Taxonomy" id="358040"/>
    <lineage>
        <taxon>Eukaryota</taxon>
        <taxon>Metazoa</taxon>
        <taxon>Ecdysozoa</taxon>
        <taxon>Nematoda</taxon>
        <taxon>Chromadorea</taxon>
        <taxon>Rhabditida</taxon>
        <taxon>Rhabditina</taxon>
        <taxon>Diplogasteromorpha</taxon>
        <taxon>Diplogasteroidea</taxon>
        <taxon>Neodiplogasteridae</taxon>
        <taxon>Pristionchus</taxon>
    </lineage>
</organism>
<sequence>SQLITELLVGHEVRFAAKEVRCSLLWLCVLVSPSHSVTCRQSSQHGRGETFSTASMGPHLVISTINAGLK</sequence>
<evidence type="ECO:0000313" key="1">
    <source>
        <dbReference type="EMBL" id="GMS78136.1"/>
    </source>
</evidence>
<gene>
    <name evidence="1" type="ORF">PENTCL1PPCAC_311</name>
</gene>
<name>A0AAV5S644_9BILA</name>
<dbReference type="AlphaFoldDB" id="A0AAV5S644"/>